<organism evidence="1">
    <name type="scientific">Octopus bimaculoides</name>
    <name type="common">California two-spotted octopus</name>
    <dbReference type="NCBI Taxonomy" id="37653"/>
    <lineage>
        <taxon>Eukaryota</taxon>
        <taxon>Metazoa</taxon>
        <taxon>Spiralia</taxon>
        <taxon>Lophotrochozoa</taxon>
        <taxon>Mollusca</taxon>
        <taxon>Cephalopoda</taxon>
        <taxon>Coleoidea</taxon>
        <taxon>Octopodiformes</taxon>
        <taxon>Octopoda</taxon>
        <taxon>Incirrata</taxon>
        <taxon>Octopodidae</taxon>
        <taxon>Octopus</taxon>
    </lineage>
</organism>
<sequence length="68" mass="7532">MHKSGQGCLWKTSSHPCIPASPLHTTDVIQRKSKGRYSLATVTPQLISTDAKISKIAKVEYNGFAMEW</sequence>
<reference evidence="1" key="1">
    <citation type="submission" date="2015-07" db="EMBL/GenBank/DDBJ databases">
        <title>MeaNS - Measles Nucleotide Surveillance Program.</title>
        <authorList>
            <person name="Tran T."/>
            <person name="Druce J."/>
        </authorList>
    </citation>
    <scope>NUCLEOTIDE SEQUENCE</scope>
    <source>
        <strain evidence="1">UCB-OBI-ISO-001</strain>
        <tissue evidence="1">Gonad</tissue>
    </source>
</reference>
<evidence type="ECO:0000313" key="1">
    <source>
        <dbReference type="EMBL" id="KOF92133.1"/>
    </source>
</evidence>
<dbReference type="EMBL" id="KQ417385">
    <property type="protein sequence ID" value="KOF92133.1"/>
    <property type="molecule type" value="Genomic_DNA"/>
</dbReference>
<accession>A0A0L8HSB2</accession>
<proteinExistence type="predicted"/>
<name>A0A0L8HSB2_OCTBM</name>
<protein>
    <submittedName>
        <fullName evidence="1">Uncharacterized protein</fullName>
    </submittedName>
</protein>
<dbReference type="AlphaFoldDB" id="A0A0L8HSB2"/>
<gene>
    <name evidence="1" type="ORF">OCBIM_22007153mg</name>
</gene>